<evidence type="ECO:0000313" key="6">
    <source>
        <dbReference type="Proteomes" id="UP001215280"/>
    </source>
</evidence>
<evidence type="ECO:0000313" key="5">
    <source>
        <dbReference type="EMBL" id="KAJ7783877.1"/>
    </source>
</evidence>
<dbReference type="InterPro" id="IPR005135">
    <property type="entry name" value="Endo/exonuclease/phosphatase"/>
</dbReference>
<accession>A0AAD7P1H1</accession>
<name>A0AAD7P1H1_9AGAR</name>
<evidence type="ECO:0000259" key="4">
    <source>
        <dbReference type="Pfam" id="PF03372"/>
    </source>
</evidence>
<dbReference type="PANTHER" id="PTHR12121:SF45">
    <property type="entry name" value="NOCTURNIN"/>
    <property type="match status" value="1"/>
</dbReference>
<comment type="caution">
    <text evidence="5">The sequence shown here is derived from an EMBL/GenBank/DDBJ whole genome shotgun (WGS) entry which is preliminary data.</text>
</comment>
<dbReference type="GO" id="GO:0006139">
    <property type="term" value="P:nucleobase-containing compound metabolic process"/>
    <property type="evidence" value="ECO:0007669"/>
    <property type="project" value="UniProtKB-ARBA"/>
</dbReference>
<evidence type="ECO:0000256" key="2">
    <source>
        <dbReference type="ARBA" id="ARBA00022801"/>
    </source>
</evidence>
<dbReference type="Pfam" id="PF03372">
    <property type="entry name" value="Exo_endo_phos"/>
    <property type="match status" value="1"/>
</dbReference>
<dbReference type="EMBL" id="JARJLG010000002">
    <property type="protein sequence ID" value="KAJ7783877.1"/>
    <property type="molecule type" value="Genomic_DNA"/>
</dbReference>
<comment type="similarity">
    <text evidence="1">Belongs to the CCR4/nocturin family.</text>
</comment>
<dbReference type="InterPro" id="IPR050410">
    <property type="entry name" value="CCR4/nocturin_mRNA_transcr"/>
</dbReference>
<feature type="region of interest" description="Disordered" evidence="3">
    <location>
        <begin position="1"/>
        <end position="48"/>
    </location>
</feature>
<keyword evidence="2" id="KW-0378">Hydrolase</keyword>
<evidence type="ECO:0000256" key="3">
    <source>
        <dbReference type="SAM" id="MobiDB-lite"/>
    </source>
</evidence>
<keyword evidence="6" id="KW-1185">Reference proteome</keyword>
<proteinExistence type="inferred from homology"/>
<organism evidence="5 6">
    <name type="scientific">Mycena maculata</name>
    <dbReference type="NCBI Taxonomy" id="230809"/>
    <lineage>
        <taxon>Eukaryota</taxon>
        <taxon>Fungi</taxon>
        <taxon>Dikarya</taxon>
        <taxon>Basidiomycota</taxon>
        <taxon>Agaricomycotina</taxon>
        <taxon>Agaricomycetes</taxon>
        <taxon>Agaricomycetidae</taxon>
        <taxon>Agaricales</taxon>
        <taxon>Marasmiineae</taxon>
        <taxon>Mycenaceae</taxon>
        <taxon>Mycena</taxon>
    </lineage>
</organism>
<dbReference type="GO" id="GO:0000175">
    <property type="term" value="F:3'-5'-RNA exonuclease activity"/>
    <property type="evidence" value="ECO:0007669"/>
    <property type="project" value="TreeGrafter"/>
</dbReference>
<sequence>MSKNFQRTPEQIALSEERKAKRQKLQDQPPPPDIQQNTGSILSRPWINLGRTDNQEGTRVKLMTWNLLAQCLVRRELFPTSNCLKGAQRQPMLHTEILAQNADIMCLQEVDSLDKLLPALEAADYDHHYVAGPGKKHGCLVAFKKTYSKVEERVIHYDEQHVRSGGDETRLTFSHRSRGSTFKTRNIASLIALKNLSRGGEGVVIGTTHLFWHPRYTYERTRQAGILVREIVKFRSDLHLENWPCMIAGDFNFSPNDAGYSLLVGDQLSTEQREQLEFSRVVHVSIDPSVPPTTGTPLRDDENEAVDPDRVMTNARHAIPADGLLSDEELVSLFPSTSTVWSAYDEGLRKHADKSTDLQTFGNRMSLPRSIKGYHEPEYTSYTHYWKARLNYIFILTDRPAIVEGLLSPHNAQDLVPGLPQKGVCGSDHVSLCAEILFILPNSNRDESP</sequence>
<dbReference type="Proteomes" id="UP001215280">
    <property type="component" value="Unassembled WGS sequence"/>
</dbReference>
<evidence type="ECO:0000256" key="1">
    <source>
        <dbReference type="ARBA" id="ARBA00010774"/>
    </source>
</evidence>
<reference evidence="5" key="1">
    <citation type="submission" date="2023-03" db="EMBL/GenBank/DDBJ databases">
        <title>Massive genome expansion in bonnet fungi (Mycena s.s.) driven by repeated elements and novel gene families across ecological guilds.</title>
        <authorList>
            <consortium name="Lawrence Berkeley National Laboratory"/>
            <person name="Harder C.B."/>
            <person name="Miyauchi S."/>
            <person name="Viragh M."/>
            <person name="Kuo A."/>
            <person name="Thoen E."/>
            <person name="Andreopoulos B."/>
            <person name="Lu D."/>
            <person name="Skrede I."/>
            <person name="Drula E."/>
            <person name="Henrissat B."/>
            <person name="Morin E."/>
            <person name="Kohler A."/>
            <person name="Barry K."/>
            <person name="LaButti K."/>
            <person name="Morin E."/>
            <person name="Salamov A."/>
            <person name="Lipzen A."/>
            <person name="Mereny Z."/>
            <person name="Hegedus B."/>
            <person name="Baldrian P."/>
            <person name="Stursova M."/>
            <person name="Weitz H."/>
            <person name="Taylor A."/>
            <person name="Grigoriev I.V."/>
            <person name="Nagy L.G."/>
            <person name="Martin F."/>
            <person name="Kauserud H."/>
        </authorList>
    </citation>
    <scope>NUCLEOTIDE SEQUENCE</scope>
    <source>
        <strain evidence="5">CBHHK188m</strain>
    </source>
</reference>
<gene>
    <name evidence="5" type="ORF">DFH07DRAFT_864792</name>
</gene>
<keyword evidence="5" id="KW-0540">Nuclease</keyword>
<dbReference type="InterPro" id="IPR036691">
    <property type="entry name" value="Endo/exonu/phosph_ase_sf"/>
</dbReference>
<dbReference type="Gene3D" id="3.60.10.10">
    <property type="entry name" value="Endonuclease/exonuclease/phosphatase"/>
    <property type="match status" value="1"/>
</dbReference>
<feature type="domain" description="Endonuclease/exonuclease/phosphatase" evidence="4">
    <location>
        <begin position="63"/>
        <end position="317"/>
    </location>
</feature>
<dbReference type="AlphaFoldDB" id="A0AAD7P1H1"/>
<keyword evidence="5" id="KW-0255">Endonuclease</keyword>
<dbReference type="SUPFAM" id="SSF56219">
    <property type="entry name" value="DNase I-like"/>
    <property type="match status" value="1"/>
</dbReference>
<dbReference type="GO" id="GO:0004519">
    <property type="term" value="F:endonuclease activity"/>
    <property type="evidence" value="ECO:0007669"/>
    <property type="project" value="UniProtKB-KW"/>
</dbReference>
<dbReference type="PANTHER" id="PTHR12121">
    <property type="entry name" value="CARBON CATABOLITE REPRESSOR PROTEIN 4"/>
    <property type="match status" value="1"/>
</dbReference>
<protein>
    <submittedName>
        <fullName evidence="5">Endonuclease/exonuclease/phosphatase</fullName>
    </submittedName>
</protein>